<dbReference type="Proteomes" id="UP000481872">
    <property type="component" value="Unassembled WGS sequence"/>
</dbReference>
<evidence type="ECO:0000313" key="3">
    <source>
        <dbReference type="EMBL" id="NEU06206.1"/>
    </source>
</evidence>
<dbReference type="AlphaFoldDB" id="A0A6M0H652"/>
<reference evidence="3 4" key="1">
    <citation type="submission" date="2020-02" db="EMBL/GenBank/DDBJ databases">
        <title>Genome assembly of a novel Clostridium senegalense strain.</title>
        <authorList>
            <person name="Gupta T.B."/>
            <person name="Jauregui R."/>
            <person name="Maclean P."/>
            <person name="Nawarathana A."/>
            <person name="Brightwell G."/>
        </authorList>
    </citation>
    <scope>NUCLEOTIDE SEQUENCE [LARGE SCALE GENOMIC DNA]</scope>
    <source>
        <strain evidence="3 4">AGRFS4</strain>
    </source>
</reference>
<feature type="chain" id="PRO_5027038304" evidence="2">
    <location>
        <begin position="28"/>
        <end position="143"/>
    </location>
</feature>
<proteinExistence type="predicted"/>
<feature type="compositionally biased region" description="Polar residues" evidence="1">
    <location>
        <begin position="37"/>
        <end position="48"/>
    </location>
</feature>
<keyword evidence="4" id="KW-1185">Reference proteome</keyword>
<name>A0A6M0H652_9CLOT</name>
<feature type="region of interest" description="Disordered" evidence="1">
    <location>
        <begin position="37"/>
        <end position="67"/>
    </location>
</feature>
<keyword evidence="2" id="KW-0732">Signal</keyword>
<evidence type="ECO:0000256" key="1">
    <source>
        <dbReference type="SAM" id="MobiDB-lite"/>
    </source>
</evidence>
<comment type="caution">
    <text evidence="3">The sequence shown here is derived from an EMBL/GenBank/DDBJ whole genome shotgun (WGS) entry which is preliminary data.</text>
</comment>
<evidence type="ECO:0000313" key="4">
    <source>
        <dbReference type="Proteomes" id="UP000481872"/>
    </source>
</evidence>
<gene>
    <name evidence="3" type="ORF">G3M99_15370</name>
</gene>
<protein>
    <submittedName>
        <fullName evidence="3">Uncharacterized protein</fullName>
    </submittedName>
</protein>
<organism evidence="3 4">
    <name type="scientific">Clostridium senegalense</name>
    <dbReference type="NCBI Taxonomy" id="1465809"/>
    <lineage>
        <taxon>Bacteria</taxon>
        <taxon>Bacillati</taxon>
        <taxon>Bacillota</taxon>
        <taxon>Clostridia</taxon>
        <taxon>Eubacteriales</taxon>
        <taxon>Clostridiaceae</taxon>
        <taxon>Clostridium</taxon>
    </lineage>
</organism>
<accession>A0A6M0H652</accession>
<dbReference type="EMBL" id="JAAGPU010000036">
    <property type="protein sequence ID" value="NEU06206.1"/>
    <property type="molecule type" value="Genomic_DNA"/>
</dbReference>
<dbReference type="RefSeq" id="WP_199870735.1">
    <property type="nucleotide sequence ID" value="NZ_JAAGPU010000036.1"/>
</dbReference>
<feature type="signal peptide" evidence="2">
    <location>
        <begin position="1"/>
        <end position="27"/>
    </location>
</feature>
<sequence length="143" mass="15782">MKLSKRISLILSGAILVSSIVVPTAFAGNWGDTPWSMPSTTLNSTSTRTDPRSKEDDTSAYGSIEYGNEDRNYGMSMQLKTNNGSDLTGSYRVLPPVYFGMNESHYIQNYAYENGYRSVTMYISKYRPNGCGASSGQWSPDSI</sequence>
<evidence type="ECO:0000256" key="2">
    <source>
        <dbReference type="SAM" id="SignalP"/>
    </source>
</evidence>